<sequence>MSMRQIRIFGAAGTGKKTLVGNLMMSCGGPGMTIMERLQREGIQRYDRMTEFFIRENIPLSFETRSGPWEITESNDPDVVLFVVDASTSTSASTSTETNINIIDLRLNGDPDATIGIFERCTRLILIVNKMDTVNWSAESFQTIINRATSELQAENIKINKFNSVAVSALHGDNIIQRSGDPMWRTLVQTLDLGSIL</sequence>
<keyword evidence="2" id="KW-0342">GTP-binding</keyword>
<keyword evidence="4" id="KW-1185">Reference proteome</keyword>
<organism evidence="3 4">
    <name type="scientific">Arthrobotrys conoides</name>
    <dbReference type="NCBI Taxonomy" id="74498"/>
    <lineage>
        <taxon>Eukaryota</taxon>
        <taxon>Fungi</taxon>
        <taxon>Dikarya</taxon>
        <taxon>Ascomycota</taxon>
        <taxon>Pezizomycotina</taxon>
        <taxon>Orbiliomycetes</taxon>
        <taxon>Orbiliales</taxon>
        <taxon>Orbiliaceae</taxon>
        <taxon>Arthrobotrys</taxon>
    </lineage>
</organism>
<keyword evidence="1" id="KW-0547">Nucleotide-binding</keyword>
<dbReference type="GO" id="GO:0005525">
    <property type="term" value="F:GTP binding"/>
    <property type="evidence" value="ECO:0007669"/>
    <property type="project" value="UniProtKB-KW"/>
</dbReference>
<dbReference type="Proteomes" id="UP001307849">
    <property type="component" value="Unassembled WGS sequence"/>
</dbReference>
<evidence type="ECO:0000313" key="4">
    <source>
        <dbReference type="Proteomes" id="UP001307849"/>
    </source>
</evidence>
<dbReference type="PANTHER" id="PTHR23115">
    <property type="entry name" value="TRANSLATION FACTOR"/>
    <property type="match status" value="1"/>
</dbReference>
<name>A0AAN8RXM3_9PEZI</name>
<dbReference type="Gene3D" id="3.40.50.300">
    <property type="entry name" value="P-loop containing nucleotide triphosphate hydrolases"/>
    <property type="match status" value="1"/>
</dbReference>
<dbReference type="EMBL" id="JAVHJM010000005">
    <property type="protein sequence ID" value="KAK6514281.1"/>
    <property type="molecule type" value="Genomic_DNA"/>
</dbReference>
<dbReference type="InterPro" id="IPR050100">
    <property type="entry name" value="TRAFAC_GTPase_members"/>
</dbReference>
<evidence type="ECO:0000256" key="2">
    <source>
        <dbReference type="ARBA" id="ARBA00023134"/>
    </source>
</evidence>
<evidence type="ECO:0000256" key="1">
    <source>
        <dbReference type="ARBA" id="ARBA00022741"/>
    </source>
</evidence>
<comment type="caution">
    <text evidence="3">The sequence shown here is derived from an EMBL/GenBank/DDBJ whole genome shotgun (WGS) entry which is preliminary data.</text>
</comment>
<protein>
    <submittedName>
        <fullName evidence="3">Uncharacterized protein</fullName>
    </submittedName>
</protein>
<reference evidence="3 4" key="1">
    <citation type="submission" date="2019-10" db="EMBL/GenBank/DDBJ databases">
        <authorList>
            <person name="Palmer J.M."/>
        </authorList>
    </citation>
    <scope>NUCLEOTIDE SEQUENCE [LARGE SCALE GENOMIC DNA]</scope>
    <source>
        <strain evidence="3 4">TWF506</strain>
    </source>
</reference>
<dbReference type="AlphaFoldDB" id="A0AAN8RXM3"/>
<accession>A0AAN8RXM3</accession>
<gene>
    <name evidence="3" type="ORF">TWF506_008678</name>
</gene>
<proteinExistence type="predicted"/>
<dbReference type="SUPFAM" id="SSF52540">
    <property type="entry name" value="P-loop containing nucleoside triphosphate hydrolases"/>
    <property type="match status" value="1"/>
</dbReference>
<dbReference type="InterPro" id="IPR027417">
    <property type="entry name" value="P-loop_NTPase"/>
</dbReference>
<evidence type="ECO:0000313" key="3">
    <source>
        <dbReference type="EMBL" id="KAK6514281.1"/>
    </source>
</evidence>